<dbReference type="GO" id="GO:0016020">
    <property type="term" value="C:membrane"/>
    <property type="evidence" value="ECO:0007669"/>
    <property type="project" value="GOC"/>
</dbReference>
<organism evidence="1 2">
    <name type="scientific">Didymella heteroderae</name>
    <dbReference type="NCBI Taxonomy" id="1769908"/>
    <lineage>
        <taxon>Eukaryota</taxon>
        <taxon>Fungi</taxon>
        <taxon>Dikarya</taxon>
        <taxon>Ascomycota</taxon>
        <taxon>Pezizomycotina</taxon>
        <taxon>Dothideomycetes</taxon>
        <taxon>Pleosporomycetidae</taxon>
        <taxon>Pleosporales</taxon>
        <taxon>Pleosporineae</taxon>
        <taxon>Didymellaceae</taxon>
        <taxon>Didymella</taxon>
    </lineage>
</organism>
<sequence length="410" mass="47275">MVTLKFKIPGTYASQLRHVESNDPRTDTEVLQSLTQHVPVSSEKNIWTYWHSGIISMPKWCQRNIINWIRLHDSTWTVRVLDNVPNSPNHALSWIDPSVLPKTFVEGTMTGPYVGPHSADFLRGAALHAYGGVWMDVGNILFRDLDRVCWNQLASDSSPYTICVPWMIEQNFANHFVAARKGDPWVKRWHDLFVHLWKGRTDFTGVIQHPLITFMKDFKFAEAEARGFKWDFKVDEQTVLGYIGQCVAWIRLTWLEEPNGGFNGREYYKNKVLLFDVLPEDWAAEQIVGYKGEDLFKVFTTRLDAEPESEEYKTAEAVVWRLLTQSTMQKITHGKELTLSTSCGTLLDQHDEEGKDQAPDTFGELLRYGSVHFEQTRERIKFVEPILVADELVIRKGMLEPSDAYVMRSD</sequence>
<dbReference type="GO" id="GO:0051999">
    <property type="term" value="P:mannosyl-inositol phosphorylceramide biosynthetic process"/>
    <property type="evidence" value="ECO:0007669"/>
    <property type="project" value="TreeGrafter"/>
</dbReference>
<dbReference type="Gene3D" id="3.90.550.20">
    <property type="match status" value="1"/>
</dbReference>
<dbReference type="PANTHER" id="PTHR32385:SF15">
    <property type="entry name" value="INOSITOL PHOSPHOCERAMIDE MANNOSYLTRANSFERASE 1"/>
    <property type="match status" value="1"/>
</dbReference>
<dbReference type="OrthoDB" id="409543at2759"/>
<keyword evidence="2" id="KW-1185">Reference proteome</keyword>
<comment type="caution">
    <text evidence="1">The sequence shown here is derived from an EMBL/GenBank/DDBJ whole genome shotgun (WGS) entry which is preliminary data.</text>
</comment>
<accession>A0A9P4WX62</accession>
<dbReference type="GO" id="GO:0000030">
    <property type="term" value="F:mannosyltransferase activity"/>
    <property type="evidence" value="ECO:0007669"/>
    <property type="project" value="TreeGrafter"/>
</dbReference>
<dbReference type="InterPro" id="IPR029044">
    <property type="entry name" value="Nucleotide-diphossugar_trans"/>
</dbReference>
<protein>
    <recommendedName>
        <fullName evidence="3">Capsule polysaccharide biosynthesis protein</fullName>
    </recommendedName>
</protein>
<dbReference type="Proteomes" id="UP000758155">
    <property type="component" value="Unassembled WGS sequence"/>
</dbReference>
<evidence type="ECO:0008006" key="3">
    <source>
        <dbReference type="Google" id="ProtNLM"/>
    </source>
</evidence>
<dbReference type="Pfam" id="PF05704">
    <property type="entry name" value="Caps_synth"/>
    <property type="match status" value="1"/>
</dbReference>
<dbReference type="InterPro" id="IPR051706">
    <property type="entry name" value="Glycosyltransferase_domain"/>
</dbReference>
<gene>
    <name evidence="1" type="ORF">E8E12_008237</name>
</gene>
<dbReference type="SUPFAM" id="SSF53448">
    <property type="entry name" value="Nucleotide-diphospho-sugar transferases"/>
    <property type="match status" value="1"/>
</dbReference>
<evidence type="ECO:0000313" key="1">
    <source>
        <dbReference type="EMBL" id="KAF3045497.1"/>
    </source>
</evidence>
<dbReference type="AlphaFoldDB" id="A0A9P4WX62"/>
<reference evidence="1" key="1">
    <citation type="submission" date="2019-04" db="EMBL/GenBank/DDBJ databases">
        <title>Sequencing of skin fungus with MAO and IRED activity.</title>
        <authorList>
            <person name="Marsaioli A.J."/>
            <person name="Bonatto J.M.C."/>
            <person name="Reis Junior O."/>
        </authorList>
    </citation>
    <scope>NUCLEOTIDE SEQUENCE</scope>
    <source>
        <strain evidence="1">28M1</strain>
    </source>
</reference>
<evidence type="ECO:0000313" key="2">
    <source>
        <dbReference type="Proteomes" id="UP000758155"/>
    </source>
</evidence>
<name>A0A9P4WX62_9PLEO</name>
<dbReference type="PANTHER" id="PTHR32385">
    <property type="entry name" value="MANNOSYL PHOSPHORYLINOSITOL CERAMIDE SYNTHASE"/>
    <property type="match status" value="1"/>
</dbReference>
<dbReference type="EMBL" id="SWKV01000006">
    <property type="protein sequence ID" value="KAF3045497.1"/>
    <property type="molecule type" value="Genomic_DNA"/>
</dbReference>
<proteinExistence type="predicted"/>
<dbReference type="InterPro" id="IPR008441">
    <property type="entry name" value="AfumC-like_glycosyl_Trfase"/>
</dbReference>